<name>A0A9X2C0Q9_9BURK</name>
<dbReference type="AlphaFoldDB" id="A0A9X2C0Q9"/>
<gene>
    <name evidence="1" type="ORF">LPC04_20455</name>
</gene>
<dbReference type="EMBL" id="JAJLJH010000007">
    <property type="protein sequence ID" value="MCK9688083.1"/>
    <property type="molecule type" value="Genomic_DNA"/>
</dbReference>
<protein>
    <submittedName>
        <fullName evidence="1">Uncharacterized protein</fullName>
    </submittedName>
</protein>
<proteinExistence type="predicted"/>
<sequence>MSDGAFGRFMGRLLGRTEEAPRVLGCVVVTRWGGDDVEPTVDRLREIIAELDERDAEHPDAWMTHEASGWTLALDEDGFARLSDPEFENVFHLPGVTREQGLALWLAFAAEGRDGVANQSWAAGAFPPEIVAARAAEADAATERSERAFYDSLGAERDEVPCRRPGCARGAITHSVFCRTHHCEQLWNRPCRFKH</sequence>
<accession>A0A9X2C0Q9</accession>
<comment type="caution">
    <text evidence="1">The sequence shown here is derived from an EMBL/GenBank/DDBJ whole genome shotgun (WGS) entry which is preliminary data.</text>
</comment>
<dbReference type="RefSeq" id="WP_275684128.1">
    <property type="nucleotide sequence ID" value="NZ_JAJLJH010000007.1"/>
</dbReference>
<keyword evidence="2" id="KW-1185">Reference proteome</keyword>
<organism evidence="1 2">
    <name type="scientific">Scleromatobacter humisilvae</name>
    <dbReference type="NCBI Taxonomy" id="2897159"/>
    <lineage>
        <taxon>Bacteria</taxon>
        <taxon>Pseudomonadati</taxon>
        <taxon>Pseudomonadota</taxon>
        <taxon>Betaproteobacteria</taxon>
        <taxon>Burkholderiales</taxon>
        <taxon>Sphaerotilaceae</taxon>
        <taxon>Scleromatobacter</taxon>
    </lineage>
</organism>
<evidence type="ECO:0000313" key="1">
    <source>
        <dbReference type="EMBL" id="MCK9688083.1"/>
    </source>
</evidence>
<evidence type="ECO:0000313" key="2">
    <source>
        <dbReference type="Proteomes" id="UP001139353"/>
    </source>
</evidence>
<dbReference type="Proteomes" id="UP001139353">
    <property type="component" value="Unassembled WGS sequence"/>
</dbReference>
<reference evidence="1" key="1">
    <citation type="submission" date="2021-11" db="EMBL/GenBank/DDBJ databases">
        <title>BS-T2-15 a new species belonging to the Comamonadaceae family isolated from the soil of a French oak forest.</title>
        <authorList>
            <person name="Mieszkin S."/>
            <person name="Alain K."/>
        </authorList>
    </citation>
    <scope>NUCLEOTIDE SEQUENCE</scope>
    <source>
        <strain evidence="1">BS-T2-15</strain>
    </source>
</reference>